<accession>A0A9X2L299</accession>
<proteinExistence type="predicted"/>
<gene>
    <name evidence="2" type="ORF">NM125_05455</name>
</gene>
<dbReference type="RefSeq" id="WP_255133601.1">
    <property type="nucleotide sequence ID" value="NZ_JANDBC010000001.1"/>
</dbReference>
<comment type="caution">
    <text evidence="2">The sequence shown here is derived from an EMBL/GenBank/DDBJ whole genome shotgun (WGS) entry which is preliminary data.</text>
</comment>
<keyword evidence="3" id="KW-1185">Reference proteome</keyword>
<evidence type="ECO:0000313" key="2">
    <source>
        <dbReference type="EMBL" id="MCP9291021.1"/>
    </source>
</evidence>
<sequence length="235" mass="27026">MVKVEGGTFLMGDIIDSTNTDALPIHKVSLDDYYIGKYEVTFAQYDAFARATDRELPPDEHYGRGDRAVVRVDWHDALAYCNYFGWRLPTETEWEYAARAEGKATLFAGTNNPDSLSNYAITEQDDLSFSFRVGTKKPNKLGIYDMSGNVSEWIGKYYQFYERPEEMHDLENSMVRIIRGGSFNSWVNTAKVYWRVGVLSDAQFYEVGFRCAVSKDELNTQRFLNGFFHFKPAKP</sequence>
<dbReference type="InterPro" id="IPR005532">
    <property type="entry name" value="SUMF_dom"/>
</dbReference>
<evidence type="ECO:0000259" key="1">
    <source>
        <dbReference type="Pfam" id="PF03781"/>
    </source>
</evidence>
<feature type="domain" description="Sulfatase-modifying factor enzyme-like" evidence="1">
    <location>
        <begin position="1"/>
        <end position="212"/>
    </location>
</feature>
<dbReference type="InterPro" id="IPR016187">
    <property type="entry name" value="CTDL_fold"/>
</dbReference>
<dbReference type="InterPro" id="IPR051043">
    <property type="entry name" value="Sulfatase_Mod_Factor_Kinase"/>
</dbReference>
<dbReference type="SUPFAM" id="SSF56436">
    <property type="entry name" value="C-type lectin-like"/>
    <property type="match status" value="1"/>
</dbReference>
<dbReference type="InterPro" id="IPR042095">
    <property type="entry name" value="SUMF_sf"/>
</dbReference>
<dbReference type="GO" id="GO:0120147">
    <property type="term" value="F:formylglycine-generating oxidase activity"/>
    <property type="evidence" value="ECO:0007669"/>
    <property type="project" value="TreeGrafter"/>
</dbReference>
<name>A0A9X2L299_9BACT</name>
<dbReference type="Pfam" id="PF03781">
    <property type="entry name" value="FGE-sulfatase"/>
    <property type="match status" value="1"/>
</dbReference>
<dbReference type="EMBL" id="JANDBC010000001">
    <property type="protein sequence ID" value="MCP9291021.1"/>
    <property type="molecule type" value="Genomic_DNA"/>
</dbReference>
<dbReference type="PANTHER" id="PTHR23150">
    <property type="entry name" value="SULFATASE MODIFYING FACTOR 1, 2"/>
    <property type="match status" value="1"/>
</dbReference>
<evidence type="ECO:0000313" key="3">
    <source>
        <dbReference type="Proteomes" id="UP001139125"/>
    </source>
</evidence>
<dbReference type="Proteomes" id="UP001139125">
    <property type="component" value="Unassembled WGS sequence"/>
</dbReference>
<dbReference type="AlphaFoldDB" id="A0A9X2L299"/>
<reference evidence="2" key="1">
    <citation type="submission" date="2022-06" db="EMBL/GenBank/DDBJ databases">
        <title>Gracilimonas sp. CAU 1638 isolated from sea sediment.</title>
        <authorList>
            <person name="Kim W."/>
        </authorList>
    </citation>
    <scope>NUCLEOTIDE SEQUENCE</scope>
    <source>
        <strain evidence="2">CAU 1638</strain>
    </source>
</reference>
<dbReference type="Gene3D" id="3.90.1580.10">
    <property type="entry name" value="paralog of FGE (formylglycine-generating enzyme)"/>
    <property type="match status" value="1"/>
</dbReference>
<organism evidence="2 3">
    <name type="scientific">Gracilimonas sediminicola</name>
    <dbReference type="NCBI Taxonomy" id="2952158"/>
    <lineage>
        <taxon>Bacteria</taxon>
        <taxon>Pseudomonadati</taxon>
        <taxon>Balneolota</taxon>
        <taxon>Balneolia</taxon>
        <taxon>Balneolales</taxon>
        <taxon>Balneolaceae</taxon>
        <taxon>Gracilimonas</taxon>
    </lineage>
</organism>
<dbReference type="PANTHER" id="PTHR23150:SF19">
    <property type="entry name" value="FORMYLGLYCINE-GENERATING ENZYME"/>
    <property type="match status" value="1"/>
</dbReference>
<protein>
    <submittedName>
        <fullName evidence="2">Formylglycine-generating enzyme family protein</fullName>
    </submittedName>
</protein>